<dbReference type="AlphaFoldDB" id="A0A5D3AZI6"/>
<evidence type="ECO:0000313" key="3">
    <source>
        <dbReference type="Proteomes" id="UP000322245"/>
    </source>
</evidence>
<comment type="caution">
    <text evidence="2">The sequence shown here is derived from an EMBL/GenBank/DDBJ whole genome shotgun (WGS) entry which is preliminary data.</text>
</comment>
<feature type="compositionally biased region" description="Low complexity" evidence="1">
    <location>
        <begin position="137"/>
        <end position="177"/>
    </location>
</feature>
<feature type="compositionally biased region" description="Polar residues" evidence="1">
    <location>
        <begin position="42"/>
        <end position="56"/>
    </location>
</feature>
<sequence>METPATNARKRPSTVSLAPLQASPQEPLISWTHDQVFRTAVMQATENGKSPSSSTRRPMLIFAPMQTGSSSSGPLPGTKTQLDLLLEQFKLQSSPLKPQTDQKSKSRRSRGKEKENVIGKEKEGEASTLARRSRLGASSESLASDSSRSRSSGSFAKSALQRDSSSSSILSVTTSTTMADASSGPSDKSCHPRASLPRPPLSPAKRGPVPRIGLGSQGKLAKPHGITSRVSSSKPFKTPFLEPREGLRSSPRRTTAVPVPGPASKAPISSVRAPSPRSAPSKQSAQSLHSLPTSVDSSSRDLAPAAAKGRFTNFDVGENDPEGDKSFDSMDGFFDEMGPEVEMLLKQC</sequence>
<name>A0A5D3AZI6_9TREE</name>
<feature type="compositionally biased region" description="Polar residues" evidence="1">
    <location>
        <begin position="90"/>
        <end position="101"/>
    </location>
</feature>
<reference evidence="2 3" key="1">
    <citation type="submission" date="2017-05" db="EMBL/GenBank/DDBJ databases">
        <title>The Genome Sequence of Tsuchiyaea wingfieldii DSM 27421.</title>
        <authorList>
            <person name="Cuomo C."/>
            <person name="Passer A."/>
            <person name="Billmyre B."/>
            <person name="Heitman J."/>
        </authorList>
    </citation>
    <scope>NUCLEOTIDE SEQUENCE [LARGE SCALE GENOMIC DNA]</scope>
    <source>
        <strain evidence="2 3">DSM 27421</strain>
    </source>
</reference>
<feature type="region of interest" description="Disordered" evidence="1">
    <location>
        <begin position="1"/>
        <end position="27"/>
    </location>
</feature>
<organism evidence="2 3">
    <name type="scientific">Cryptococcus floricola</name>
    <dbReference type="NCBI Taxonomy" id="2591691"/>
    <lineage>
        <taxon>Eukaryota</taxon>
        <taxon>Fungi</taxon>
        <taxon>Dikarya</taxon>
        <taxon>Basidiomycota</taxon>
        <taxon>Agaricomycotina</taxon>
        <taxon>Tremellomycetes</taxon>
        <taxon>Tremellales</taxon>
        <taxon>Cryptococcaceae</taxon>
        <taxon>Cryptococcus</taxon>
    </lineage>
</organism>
<evidence type="ECO:0000313" key="2">
    <source>
        <dbReference type="EMBL" id="TYJ55679.1"/>
    </source>
</evidence>
<accession>A0A5D3AZI6</accession>
<feature type="compositionally biased region" description="Low complexity" evidence="1">
    <location>
        <begin position="266"/>
        <end position="287"/>
    </location>
</feature>
<feature type="compositionally biased region" description="Basic and acidic residues" evidence="1">
    <location>
        <begin position="112"/>
        <end position="125"/>
    </location>
</feature>
<dbReference type="EMBL" id="NIDF01000035">
    <property type="protein sequence ID" value="TYJ55679.1"/>
    <property type="molecule type" value="Genomic_DNA"/>
</dbReference>
<keyword evidence="3" id="KW-1185">Reference proteome</keyword>
<feature type="compositionally biased region" description="Polar residues" evidence="1">
    <location>
        <begin position="288"/>
        <end position="297"/>
    </location>
</feature>
<evidence type="ECO:0000256" key="1">
    <source>
        <dbReference type="SAM" id="MobiDB-lite"/>
    </source>
</evidence>
<proteinExistence type="predicted"/>
<feature type="region of interest" description="Disordered" evidence="1">
    <location>
        <begin position="42"/>
        <end position="333"/>
    </location>
</feature>
<protein>
    <submittedName>
        <fullName evidence="2">Uncharacterized protein</fullName>
    </submittedName>
</protein>
<dbReference type="Proteomes" id="UP000322245">
    <property type="component" value="Unassembled WGS sequence"/>
</dbReference>
<gene>
    <name evidence="2" type="ORF">B9479_003583</name>
</gene>